<feature type="compositionally biased region" description="Low complexity" evidence="1">
    <location>
        <begin position="28"/>
        <end position="38"/>
    </location>
</feature>
<accession>A0A9D5CVY7</accession>
<dbReference type="Proteomes" id="UP001085076">
    <property type="component" value="Miscellaneous, Linkage group lg02"/>
</dbReference>
<proteinExistence type="predicted"/>
<feature type="region of interest" description="Disordered" evidence="1">
    <location>
        <begin position="1"/>
        <end position="20"/>
    </location>
</feature>
<protein>
    <submittedName>
        <fullName evidence="2">Uncharacterized protein</fullName>
    </submittedName>
</protein>
<evidence type="ECO:0000313" key="2">
    <source>
        <dbReference type="EMBL" id="KAJ0980094.1"/>
    </source>
</evidence>
<organism evidence="2 3">
    <name type="scientific">Dioscorea zingiberensis</name>
    <dbReference type="NCBI Taxonomy" id="325984"/>
    <lineage>
        <taxon>Eukaryota</taxon>
        <taxon>Viridiplantae</taxon>
        <taxon>Streptophyta</taxon>
        <taxon>Embryophyta</taxon>
        <taxon>Tracheophyta</taxon>
        <taxon>Spermatophyta</taxon>
        <taxon>Magnoliopsida</taxon>
        <taxon>Liliopsida</taxon>
        <taxon>Dioscoreales</taxon>
        <taxon>Dioscoreaceae</taxon>
        <taxon>Dioscorea</taxon>
    </lineage>
</organism>
<dbReference type="AlphaFoldDB" id="A0A9D5CVY7"/>
<feature type="compositionally biased region" description="Polar residues" evidence="1">
    <location>
        <begin position="64"/>
        <end position="76"/>
    </location>
</feature>
<dbReference type="EMBL" id="JAGGNH010000002">
    <property type="protein sequence ID" value="KAJ0980094.1"/>
    <property type="molecule type" value="Genomic_DNA"/>
</dbReference>
<keyword evidence="3" id="KW-1185">Reference proteome</keyword>
<evidence type="ECO:0000256" key="1">
    <source>
        <dbReference type="SAM" id="MobiDB-lite"/>
    </source>
</evidence>
<reference evidence="2" key="1">
    <citation type="submission" date="2021-03" db="EMBL/GenBank/DDBJ databases">
        <authorList>
            <person name="Li Z."/>
            <person name="Yang C."/>
        </authorList>
    </citation>
    <scope>NUCLEOTIDE SEQUENCE</scope>
    <source>
        <strain evidence="2">Dzin_1.0</strain>
        <tissue evidence="2">Leaf</tissue>
    </source>
</reference>
<evidence type="ECO:0000313" key="3">
    <source>
        <dbReference type="Proteomes" id="UP001085076"/>
    </source>
</evidence>
<reference evidence="2" key="2">
    <citation type="journal article" date="2022" name="Hortic Res">
        <title>The genome of Dioscorea zingiberensis sheds light on the biosynthesis, origin and evolution of the medicinally important diosgenin saponins.</title>
        <authorList>
            <person name="Li Y."/>
            <person name="Tan C."/>
            <person name="Li Z."/>
            <person name="Guo J."/>
            <person name="Li S."/>
            <person name="Chen X."/>
            <person name="Wang C."/>
            <person name="Dai X."/>
            <person name="Yang H."/>
            <person name="Song W."/>
            <person name="Hou L."/>
            <person name="Xu J."/>
            <person name="Tong Z."/>
            <person name="Xu A."/>
            <person name="Yuan X."/>
            <person name="Wang W."/>
            <person name="Yang Q."/>
            <person name="Chen L."/>
            <person name="Sun Z."/>
            <person name="Wang K."/>
            <person name="Pan B."/>
            <person name="Chen J."/>
            <person name="Bao Y."/>
            <person name="Liu F."/>
            <person name="Qi X."/>
            <person name="Gang D.R."/>
            <person name="Wen J."/>
            <person name="Li J."/>
        </authorList>
    </citation>
    <scope>NUCLEOTIDE SEQUENCE</scope>
    <source>
        <strain evidence="2">Dzin_1.0</strain>
    </source>
</reference>
<gene>
    <name evidence="2" type="ORF">J5N97_008349</name>
</gene>
<comment type="caution">
    <text evidence="2">The sequence shown here is derived from an EMBL/GenBank/DDBJ whole genome shotgun (WGS) entry which is preliminary data.</text>
</comment>
<name>A0A9D5CVY7_9LILI</name>
<sequence>MSSPRRSPQAAGHHHSDLSGLFFTCSRPPSVRSRSISSATRHHDAMTPPDRHSFSCSLLPAQPSPYSRPTASTDGRTSFILPSPTNRKGKSKDKSVAAKEPSQT</sequence>
<feature type="region of interest" description="Disordered" evidence="1">
    <location>
        <begin position="28"/>
        <end position="104"/>
    </location>
</feature>
<feature type="compositionally biased region" description="Basic and acidic residues" evidence="1">
    <location>
        <begin position="41"/>
        <end position="53"/>
    </location>
</feature>